<evidence type="ECO:0000256" key="5">
    <source>
        <dbReference type="ARBA" id="ARBA00022729"/>
    </source>
</evidence>
<dbReference type="PANTHER" id="PTHR35093">
    <property type="entry name" value="OUTER MEMBRANE PROTEIN NMB0088-RELATED"/>
    <property type="match status" value="1"/>
</dbReference>
<evidence type="ECO:0000256" key="3">
    <source>
        <dbReference type="ARBA" id="ARBA00022452"/>
    </source>
</evidence>
<keyword evidence="6" id="KW-0472">Membrane</keyword>
<organism evidence="9 10">
    <name type="scientific">Mucilaginibacter jinjuensis</name>
    <dbReference type="NCBI Taxonomy" id="1176721"/>
    <lineage>
        <taxon>Bacteria</taxon>
        <taxon>Pseudomonadati</taxon>
        <taxon>Bacteroidota</taxon>
        <taxon>Sphingobacteriia</taxon>
        <taxon>Sphingobacteriales</taxon>
        <taxon>Sphingobacteriaceae</taxon>
        <taxon>Mucilaginibacter</taxon>
    </lineage>
</organism>
<evidence type="ECO:0000313" key="10">
    <source>
        <dbReference type="Proteomes" id="UP001216139"/>
    </source>
</evidence>
<dbReference type="RefSeq" id="WP_273629507.1">
    <property type="nucleotide sequence ID" value="NZ_CP117167.1"/>
</dbReference>
<dbReference type="Proteomes" id="UP001216139">
    <property type="component" value="Chromosome"/>
</dbReference>
<evidence type="ECO:0000256" key="7">
    <source>
        <dbReference type="ARBA" id="ARBA00023237"/>
    </source>
</evidence>
<feature type="signal peptide" evidence="8">
    <location>
        <begin position="1"/>
        <end position="18"/>
    </location>
</feature>
<evidence type="ECO:0000256" key="1">
    <source>
        <dbReference type="ARBA" id="ARBA00004571"/>
    </source>
</evidence>
<dbReference type="PANTHER" id="PTHR35093:SF8">
    <property type="entry name" value="OUTER MEMBRANE PROTEIN NMB0088-RELATED"/>
    <property type="match status" value="1"/>
</dbReference>
<dbReference type="Gene3D" id="2.40.160.60">
    <property type="entry name" value="Outer membrane protein transport protein (OMPP1/FadL/TodX)"/>
    <property type="match status" value="1"/>
</dbReference>
<name>A0ABY7T4Q4_9SPHI</name>
<evidence type="ECO:0000313" key="9">
    <source>
        <dbReference type="EMBL" id="WCT11321.1"/>
    </source>
</evidence>
<keyword evidence="10" id="KW-1185">Reference proteome</keyword>
<keyword evidence="3" id="KW-1134">Transmembrane beta strand</keyword>
<gene>
    <name evidence="9" type="ORF">PQO05_21520</name>
</gene>
<comment type="similarity">
    <text evidence="2">Belongs to the OmpP1/FadL family.</text>
</comment>
<dbReference type="EMBL" id="CP117167">
    <property type="protein sequence ID" value="WCT11321.1"/>
    <property type="molecule type" value="Genomic_DNA"/>
</dbReference>
<comment type="subcellular location">
    <subcellularLocation>
        <location evidence="1">Cell outer membrane</location>
        <topology evidence="1">Multi-pass membrane protein</topology>
    </subcellularLocation>
</comment>
<dbReference type="Pfam" id="PF03349">
    <property type="entry name" value="Toluene_X"/>
    <property type="match status" value="1"/>
</dbReference>
<feature type="chain" id="PRO_5045622906" evidence="8">
    <location>
        <begin position="19"/>
        <end position="407"/>
    </location>
</feature>
<keyword evidence="5 8" id="KW-0732">Signal</keyword>
<keyword evidence="7" id="KW-0998">Cell outer membrane</keyword>
<dbReference type="InterPro" id="IPR005017">
    <property type="entry name" value="OMPP1/FadL/TodX"/>
</dbReference>
<evidence type="ECO:0000256" key="2">
    <source>
        <dbReference type="ARBA" id="ARBA00008163"/>
    </source>
</evidence>
<proteinExistence type="inferred from homology"/>
<sequence length="407" mass="44459">MRKILLFLLALAPAISFAQGFQVNLGGQKQIGMGHTGTGLAQDGASIFFNPGAMAMLPENSIQAGISPLFFKSTFNPSGSNDLYHTLDKTATPFNAYAVWGPKNAPWKVGIGVYTPFGGLTDWGHNWIGKYTVESLDLKAIYFQPTLSIRLADFVSIGGGFVYDIGTVNLQRALPIADANGNDGQAELKGHGHGFGWNAGVYFKTESHITIGIDYRSKATTTINNGDAIFTVAPSLASSFPQPNTFTASIPLPSTTSIGFGFYPTKKWTLALDANWVAWHVYKVLAFDYAQNTPTLQDTYSPRNYRDGYSLRAGAQFKPVDRWAIRAGGGYASTAVQDGYVTPEVPDANRYYFTGGLGYRAANHLDLDLSFEYEHLLSRTQTNIETQLSGTFRSNVYIPGISLTYHW</sequence>
<evidence type="ECO:0000256" key="4">
    <source>
        <dbReference type="ARBA" id="ARBA00022692"/>
    </source>
</evidence>
<reference evidence="9 10" key="1">
    <citation type="submission" date="2023-02" db="EMBL/GenBank/DDBJ databases">
        <title>Genome sequence of Mucilaginibacter jinjuensis strain KACC 16571.</title>
        <authorList>
            <person name="Kim S."/>
            <person name="Heo J."/>
            <person name="Kwon S.-W."/>
        </authorList>
    </citation>
    <scope>NUCLEOTIDE SEQUENCE [LARGE SCALE GENOMIC DNA]</scope>
    <source>
        <strain evidence="9 10">KACC 16571</strain>
    </source>
</reference>
<evidence type="ECO:0000256" key="8">
    <source>
        <dbReference type="SAM" id="SignalP"/>
    </source>
</evidence>
<keyword evidence="4" id="KW-0812">Transmembrane</keyword>
<accession>A0ABY7T4Q4</accession>
<protein>
    <submittedName>
        <fullName evidence="9">Outer membrane protein transport protein</fullName>
    </submittedName>
</protein>
<evidence type="ECO:0000256" key="6">
    <source>
        <dbReference type="ARBA" id="ARBA00023136"/>
    </source>
</evidence>
<dbReference type="SUPFAM" id="SSF56935">
    <property type="entry name" value="Porins"/>
    <property type="match status" value="1"/>
</dbReference>